<keyword evidence="3 8" id="KW-0349">Heme</keyword>
<evidence type="ECO:0000313" key="10">
    <source>
        <dbReference type="EMBL" id="TRM59575.1"/>
    </source>
</evidence>
<dbReference type="InterPro" id="IPR047146">
    <property type="entry name" value="Cyt_P450_E_CYP52_fungi"/>
</dbReference>
<name>A0A550C445_9AGAR</name>
<dbReference type="Pfam" id="PF00067">
    <property type="entry name" value="p450"/>
    <property type="match status" value="1"/>
</dbReference>
<reference evidence="10 11" key="1">
    <citation type="journal article" date="2019" name="New Phytol.">
        <title>Comparative genomics reveals unique wood-decay strategies and fruiting body development in the Schizophyllaceae.</title>
        <authorList>
            <person name="Almasi E."/>
            <person name="Sahu N."/>
            <person name="Krizsan K."/>
            <person name="Balint B."/>
            <person name="Kovacs G.M."/>
            <person name="Kiss B."/>
            <person name="Cseklye J."/>
            <person name="Drula E."/>
            <person name="Henrissat B."/>
            <person name="Nagy I."/>
            <person name="Chovatia M."/>
            <person name="Adam C."/>
            <person name="LaButti K."/>
            <person name="Lipzen A."/>
            <person name="Riley R."/>
            <person name="Grigoriev I.V."/>
            <person name="Nagy L.G."/>
        </authorList>
    </citation>
    <scope>NUCLEOTIDE SEQUENCE [LARGE SCALE GENOMIC DNA]</scope>
    <source>
        <strain evidence="10 11">NL-1724</strain>
    </source>
</reference>
<dbReference type="InterPro" id="IPR017972">
    <property type="entry name" value="Cyt_P450_CS"/>
</dbReference>
<dbReference type="AlphaFoldDB" id="A0A550C445"/>
<keyword evidence="5 9" id="KW-0560">Oxidoreductase</keyword>
<dbReference type="EMBL" id="VDMD01000027">
    <property type="protein sequence ID" value="TRM59575.1"/>
    <property type="molecule type" value="Genomic_DNA"/>
</dbReference>
<dbReference type="SUPFAM" id="SSF48264">
    <property type="entry name" value="Cytochrome P450"/>
    <property type="match status" value="1"/>
</dbReference>
<keyword evidence="11" id="KW-1185">Reference proteome</keyword>
<dbReference type="InterPro" id="IPR001128">
    <property type="entry name" value="Cyt_P450"/>
</dbReference>
<dbReference type="GO" id="GO:0020037">
    <property type="term" value="F:heme binding"/>
    <property type="evidence" value="ECO:0007669"/>
    <property type="project" value="InterPro"/>
</dbReference>
<evidence type="ECO:0000256" key="8">
    <source>
        <dbReference type="PIRSR" id="PIRSR602403-1"/>
    </source>
</evidence>
<evidence type="ECO:0000256" key="1">
    <source>
        <dbReference type="ARBA" id="ARBA00001971"/>
    </source>
</evidence>
<dbReference type="Proteomes" id="UP000320762">
    <property type="component" value="Unassembled WGS sequence"/>
</dbReference>
<dbReference type="InterPro" id="IPR036396">
    <property type="entry name" value="Cyt_P450_sf"/>
</dbReference>
<comment type="similarity">
    <text evidence="2 9">Belongs to the cytochrome P450 family.</text>
</comment>
<dbReference type="GO" id="GO:0016705">
    <property type="term" value="F:oxidoreductase activity, acting on paired donors, with incorporation or reduction of molecular oxygen"/>
    <property type="evidence" value="ECO:0007669"/>
    <property type="project" value="InterPro"/>
</dbReference>
<evidence type="ECO:0000256" key="3">
    <source>
        <dbReference type="ARBA" id="ARBA00022617"/>
    </source>
</evidence>
<dbReference type="InterPro" id="IPR002403">
    <property type="entry name" value="Cyt_P450_E_grp-IV"/>
</dbReference>
<evidence type="ECO:0000256" key="6">
    <source>
        <dbReference type="ARBA" id="ARBA00023004"/>
    </source>
</evidence>
<dbReference type="PANTHER" id="PTHR24287:SF1">
    <property type="entry name" value="P450, PUTATIVE (EUROFUNG)-RELATED"/>
    <property type="match status" value="1"/>
</dbReference>
<dbReference type="STRING" id="97359.A0A550C445"/>
<dbReference type="OrthoDB" id="1470350at2759"/>
<keyword evidence="6 8" id="KW-0408">Iron</keyword>
<evidence type="ECO:0000256" key="4">
    <source>
        <dbReference type="ARBA" id="ARBA00022723"/>
    </source>
</evidence>
<evidence type="ECO:0000256" key="9">
    <source>
        <dbReference type="RuleBase" id="RU000461"/>
    </source>
</evidence>
<dbReference type="GO" id="GO:0004497">
    <property type="term" value="F:monooxygenase activity"/>
    <property type="evidence" value="ECO:0007669"/>
    <property type="project" value="UniProtKB-KW"/>
</dbReference>
<dbReference type="Gene3D" id="1.10.630.10">
    <property type="entry name" value="Cytochrome P450"/>
    <property type="match status" value="1"/>
</dbReference>
<accession>A0A550C445</accession>
<protein>
    <submittedName>
        <fullName evidence="10">Cytochrome P450</fullName>
    </submittedName>
</protein>
<dbReference type="PRINTS" id="PR00465">
    <property type="entry name" value="EP450IV"/>
</dbReference>
<sequence length="142" mass="16219">MNRYGGGAVTPYDPTQPPIYIPANTKTPYSVFMMHRRKDLWGPDAELFETDRWIDERLQKHLGHSFAFLPFNAGPRICLGQQFAYNEMSYMLVKLFQHFSDVELVPEAVAPELRPNPAWAAAREADGRIPRKAVEKNSPRGT</sequence>
<comment type="caution">
    <text evidence="10">The sequence shown here is derived from an EMBL/GenBank/DDBJ whole genome shotgun (WGS) entry which is preliminary data.</text>
</comment>
<organism evidence="10 11">
    <name type="scientific">Schizophyllum amplum</name>
    <dbReference type="NCBI Taxonomy" id="97359"/>
    <lineage>
        <taxon>Eukaryota</taxon>
        <taxon>Fungi</taxon>
        <taxon>Dikarya</taxon>
        <taxon>Basidiomycota</taxon>
        <taxon>Agaricomycotina</taxon>
        <taxon>Agaricomycetes</taxon>
        <taxon>Agaricomycetidae</taxon>
        <taxon>Agaricales</taxon>
        <taxon>Schizophyllaceae</taxon>
        <taxon>Schizophyllum</taxon>
    </lineage>
</organism>
<evidence type="ECO:0000256" key="7">
    <source>
        <dbReference type="ARBA" id="ARBA00023033"/>
    </source>
</evidence>
<keyword evidence="4 8" id="KW-0479">Metal-binding</keyword>
<gene>
    <name evidence="10" type="ORF">BD626DRAFT_150850</name>
</gene>
<feature type="binding site" description="axial binding residue" evidence="8">
    <location>
        <position position="78"/>
    </location>
    <ligand>
        <name>heme</name>
        <dbReference type="ChEBI" id="CHEBI:30413"/>
    </ligand>
    <ligandPart>
        <name>Fe</name>
        <dbReference type="ChEBI" id="CHEBI:18248"/>
    </ligandPart>
</feature>
<dbReference type="GO" id="GO:0005506">
    <property type="term" value="F:iron ion binding"/>
    <property type="evidence" value="ECO:0007669"/>
    <property type="project" value="InterPro"/>
</dbReference>
<proteinExistence type="inferred from homology"/>
<dbReference type="PROSITE" id="PS00086">
    <property type="entry name" value="CYTOCHROME_P450"/>
    <property type="match status" value="1"/>
</dbReference>
<evidence type="ECO:0000313" key="11">
    <source>
        <dbReference type="Proteomes" id="UP000320762"/>
    </source>
</evidence>
<dbReference type="PANTHER" id="PTHR24287">
    <property type="entry name" value="P450, PUTATIVE (EUROFUNG)-RELATED"/>
    <property type="match status" value="1"/>
</dbReference>
<comment type="cofactor">
    <cofactor evidence="1 8">
        <name>heme</name>
        <dbReference type="ChEBI" id="CHEBI:30413"/>
    </cofactor>
</comment>
<keyword evidence="7 9" id="KW-0503">Monooxygenase</keyword>
<evidence type="ECO:0000256" key="2">
    <source>
        <dbReference type="ARBA" id="ARBA00010617"/>
    </source>
</evidence>
<evidence type="ECO:0000256" key="5">
    <source>
        <dbReference type="ARBA" id="ARBA00023002"/>
    </source>
</evidence>